<dbReference type="EMBL" id="CP144099">
    <property type="protein sequence ID" value="WWC86974.1"/>
    <property type="molecule type" value="Genomic_DNA"/>
</dbReference>
<feature type="region of interest" description="Disordered" evidence="1">
    <location>
        <begin position="188"/>
        <end position="440"/>
    </location>
</feature>
<name>A0AAX4JQ07_9TREE</name>
<dbReference type="AlphaFoldDB" id="A0AAX4JQ07"/>
<dbReference type="RefSeq" id="XP_066073737.1">
    <property type="nucleotide sequence ID" value="XM_066217640.1"/>
</dbReference>
<evidence type="ECO:0000313" key="3">
    <source>
        <dbReference type="Proteomes" id="UP001355207"/>
    </source>
</evidence>
<protein>
    <submittedName>
        <fullName evidence="2">Uncharacterized protein</fullName>
    </submittedName>
</protein>
<feature type="compositionally biased region" description="Polar residues" evidence="1">
    <location>
        <begin position="283"/>
        <end position="307"/>
    </location>
</feature>
<proteinExistence type="predicted"/>
<feature type="compositionally biased region" description="Polar residues" evidence="1">
    <location>
        <begin position="384"/>
        <end position="401"/>
    </location>
</feature>
<reference evidence="2 3" key="1">
    <citation type="submission" date="2024-01" db="EMBL/GenBank/DDBJ databases">
        <title>Comparative genomics of Cryptococcus and Kwoniella reveals pathogenesis evolution and contrasting modes of karyotype evolution via chromosome fusion or intercentromeric recombination.</title>
        <authorList>
            <person name="Coelho M.A."/>
            <person name="David-Palma M."/>
            <person name="Shea T."/>
            <person name="Bowers K."/>
            <person name="McGinley-Smith S."/>
            <person name="Mohammad A.W."/>
            <person name="Gnirke A."/>
            <person name="Yurkov A.M."/>
            <person name="Nowrousian M."/>
            <person name="Sun S."/>
            <person name="Cuomo C.A."/>
            <person name="Heitman J."/>
        </authorList>
    </citation>
    <scope>NUCLEOTIDE SEQUENCE [LARGE SCALE GENOMIC DNA]</scope>
    <source>
        <strain evidence="2 3">CBS 6074</strain>
    </source>
</reference>
<gene>
    <name evidence="2" type="ORF">L201_001855</name>
</gene>
<sequence length="560" mass="61945">MPAPNLLYITPPPSRRSSINIVPQPQINNFFRRHSLPERPLNARTRLDPLSPIDDDSGDDAEGEDDENRSAGRADKRRRVTKGGKAIDVIPSPRKDHGGGSRSPSNHDIQSNSHATRNGRGTGSTLAPIKPIGFAAAREARRDDNDNQALPSPVVMGFDFKAIDQDQLKTVRDTISIKEQQQALIAARRREVAQSQPSTPKELTFKGWAPKDNNGHPPPLPPSNSDHSISTPRESFSGPSSAGAPVSGGGVGRRREKTRDKVEKMSIVTSATERDVVPGSKSAPLNQGLASQQASPREPPSGSQTSVPPHILPPIHGYGHHPGNGMTDPRTAPIRSRNGEEHEFARQQGPYYGLPQTRPLARPYESQQNLRGPATISNDRRNFSVPSNNAANLHLPSSSSAARYEGVPSPRRSSINVQQQQQQPQSNSPKSYTSGSGSSPRILSRENFLLPFNQLYDLLYQTDNLRYNLQDLMNRNESAYQQQINQIKEFKSTAQASNTLLNNLQSSADSLKELVRYEVERNNQVKDRELDELKERLRRLEEKDSNNTNKDDEGEGEKRD</sequence>
<feature type="region of interest" description="Disordered" evidence="1">
    <location>
        <begin position="31"/>
        <end position="130"/>
    </location>
</feature>
<feature type="compositionally biased region" description="Acidic residues" evidence="1">
    <location>
        <begin position="53"/>
        <end position="67"/>
    </location>
</feature>
<feature type="region of interest" description="Disordered" evidence="1">
    <location>
        <begin position="538"/>
        <end position="560"/>
    </location>
</feature>
<evidence type="ECO:0000256" key="1">
    <source>
        <dbReference type="SAM" id="MobiDB-lite"/>
    </source>
</evidence>
<accession>A0AAX4JQ07</accession>
<feature type="compositionally biased region" description="Polar residues" evidence="1">
    <location>
        <begin position="102"/>
        <end position="116"/>
    </location>
</feature>
<dbReference type="Proteomes" id="UP001355207">
    <property type="component" value="Chromosome 2"/>
</dbReference>
<evidence type="ECO:0000313" key="2">
    <source>
        <dbReference type="EMBL" id="WWC86974.1"/>
    </source>
</evidence>
<dbReference type="GeneID" id="91092527"/>
<keyword evidence="3" id="KW-1185">Reference proteome</keyword>
<feature type="compositionally biased region" description="Polar residues" evidence="1">
    <location>
        <begin position="223"/>
        <end position="234"/>
    </location>
</feature>
<feature type="region of interest" description="Disordered" evidence="1">
    <location>
        <begin position="1"/>
        <end position="20"/>
    </location>
</feature>
<feature type="compositionally biased region" description="Low complexity" evidence="1">
    <location>
        <begin position="418"/>
        <end position="440"/>
    </location>
</feature>
<organism evidence="2 3">
    <name type="scientific">Kwoniella dendrophila CBS 6074</name>
    <dbReference type="NCBI Taxonomy" id="1295534"/>
    <lineage>
        <taxon>Eukaryota</taxon>
        <taxon>Fungi</taxon>
        <taxon>Dikarya</taxon>
        <taxon>Basidiomycota</taxon>
        <taxon>Agaricomycotina</taxon>
        <taxon>Tremellomycetes</taxon>
        <taxon>Tremellales</taxon>
        <taxon>Cryptococcaceae</taxon>
        <taxon>Kwoniella</taxon>
    </lineage>
</organism>